<name>A0A8E2AVI1_9APHY</name>
<protein>
    <submittedName>
        <fullName evidence="1">Uncharacterized protein</fullName>
    </submittedName>
</protein>
<dbReference type="EMBL" id="KV722415">
    <property type="protein sequence ID" value="OCH89959.1"/>
    <property type="molecule type" value="Genomic_DNA"/>
</dbReference>
<reference evidence="1 2" key="1">
    <citation type="submission" date="2016-07" db="EMBL/GenBank/DDBJ databases">
        <title>Draft genome of the white-rot fungus Obba rivulosa 3A-2.</title>
        <authorList>
            <consortium name="DOE Joint Genome Institute"/>
            <person name="Miettinen O."/>
            <person name="Riley R."/>
            <person name="Acob R."/>
            <person name="Barry K."/>
            <person name="Cullen D."/>
            <person name="De Vries R."/>
            <person name="Hainaut M."/>
            <person name="Hatakka A."/>
            <person name="Henrissat B."/>
            <person name="Hilden K."/>
            <person name="Kuo R."/>
            <person name="Labutti K."/>
            <person name="Lipzen A."/>
            <person name="Makela M.R."/>
            <person name="Sandor L."/>
            <person name="Spatafora J.W."/>
            <person name="Grigoriev I.V."/>
            <person name="Hibbett D.S."/>
        </authorList>
    </citation>
    <scope>NUCLEOTIDE SEQUENCE [LARGE SCALE GENOMIC DNA]</scope>
    <source>
        <strain evidence="1 2">3A-2</strain>
    </source>
</reference>
<evidence type="ECO:0000313" key="2">
    <source>
        <dbReference type="Proteomes" id="UP000250043"/>
    </source>
</evidence>
<dbReference type="AlphaFoldDB" id="A0A8E2AVI1"/>
<proteinExistence type="predicted"/>
<accession>A0A8E2AVI1</accession>
<dbReference type="Proteomes" id="UP000250043">
    <property type="component" value="Unassembled WGS sequence"/>
</dbReference>
<evidence type="ECO:0000313" key="1">
    <source>
        <dbReference type="EMBL" id="OCH89959.1"/>
    </source>
</evidence>
<gene>
    <name evidence="1" type="ORF">OBBRIDRAFT_793776</name>
</gene>
<sequence>MNPTAVTLRSTAVSSGFWGMSPPFTSDSVKFERYSVRSGNLGIHRNPSLSNIALRRSVTYSEKEKLLILFFPRRDDQRCANVIRVGESYIERCEGDVRGRIEYSEVFNATSWRWGTLSTEGRRCEDTRNNERCNSSPFITCSSRAASTAPLMWGLHKCSALCIFQSPT</sequence>
<keyword evidence="2" id="KW-1185">Reference proteome</keyword>
<organism evidence="1 2">
    <name type="scientific">Obba rivulosa</name>
    <dbReference type="NCBI Taxonomy" id="1052685"/>
    <lineage>
        <taxon>Eukaryota</taxon>
        <taxon>Fungi</taxon>
        <taxon>Dikarya</taxon>
        <taxon>Basidiomycota</taxon>
        <taxon>Agaricomycotina</taxon>
        <taxon>Agaricomycetes</taxon>
        <taxon>Polyporales</taxon>
        <taxon>Gelatoporiaceae</taxon>
        <taxon>Obba</taxon>
    </lineage>
</organism>